<name>A0A239WF48_9FLAO</name>
<dbReference type="RefSeq" id="WP_095069401.1">
    <property type="nucleotide sequence ID" value="NZ_LT906465.1"/>
</dbReference>
<evidence type="ECO:0000313" key="2">
    <source>
        <dbReference type="Proteomes" id="UP000215196"/>
    </source>
</evidence>
<accession>A0A239WF48</accession>
<gene>
    <name evidence="1" type="ORF">SAMEA4412677_00122</name>
</gene>
<sequence length="281" mass="32795">MRLYLLTILMFFITCKGQDKEEKVVTKTKSEIHVAKCENQYSTGQKVNEHERNWSLSNDDISQILKLSSEITEQDLHYTYPKTPCNIDVNNFSYNGRNYDLQINGGSYLTTFDGKETKIFGCDARECQKYFLMEKEDMEEKTSENTEENKSIHELNLNQKNSVDKIIVTNNNDSTFTFSAEIDGREVLNKDFECDNLVINTKTKNGQSFNIEITYSDQYHNAFRKIVIPIFYKNQDFYIEKLFIATKGTNAKTGNEEWFNKEIDDRTTLENLNIIQIIDTL</sequence>
<dbReference type="EMBL" id="LT906465">
    <property type="protein sequence ID" value="SNV32234.1"/>
    <property type="molecule type" value="Genomic_DNA"/>
</dbReference>
<evidence type="ECO:0000313" key="1">
    <source>
        <dbReference type="EMBL" id="SNV32234.1"/>
    </source>
</evidence>
<reference evidence="1 2" key="1">
    <citation type="submission" date="2017-06" db="EMBL/GenBank/DDBJ databases">
        <authorList>
            <consortium name="Pathogen Informatics"/>
        </authorList>
    </citation>
    <scope>NUCLEOTIDE SEQUENCE [LARGE SCALE GENOMIC DNA]</scope>
    <source>
        <strain evidence="1 2">NCTC13490</strain>
    </source>
</reference>
<dbReference type="Proteomes" id="UP000215196">
    <property type="component" value="Chromosome 1"/>
</dbReference>
<keyword evidence="2" id="KW-1185">Reference proteome</keyword>
<dbReference type="AlphaFoldDB" id="A0A239WF48"/>
<proteinExistence type="predicted"/>
<protein>
    <submittedName>
        <fullName evidence="1">Uncharacterized protein</fullName>
    </submittedName>
</protein>
<dbReference type="KEGG" id="ctak:4412677_00122"/>
<organism evidence="1 2">
    <name type="scientific">Chryseobacterium taklimakanense</name>
    <dbReference type="NCBI Taxonomy" id="536441"/>
    <lineage>
        <taxon>Bacteria</taxon>
        <taxon>Pseudomonadati</taxon>
        <taxon>Bacteroidota</taxon>
        <taxon>Flavobacteriia</taxon>
        <taxon>Flavobacteriales</taxon>
        <taxon>Weeksellaceae</taxon>
        <taxon>Chryseobacterium group</taxon>
        <taxon>Chryseobacterium</taxon>
    </lineage>
</organism>